<evidence type="ECO:0000313" key="2">
    <source>
        <dbReference type="Proteomes" id="UP001156664"/>
    </source>
</evidence>
<keyword evidence="2" id="KW-1185">Reference proteome</keyword>
<comment type="caution">
    <text evidence="1">The sequence shown here is derived from an EMBL/GenBank/DDBJ whole genome shotgun (WGS) entry which is preliminary data.</text>
</comment>
<reference evidence="2" key="1">
    <citation type="journal article" date="2019" name="Int. J. Syst. Evol. Microbiol.">
        <title>The Global Catalogue of Microorganisms (GCM) 10K type strain sequencing project: providing services to taxonomists for standard genome sequencing and annotation.</title>
        <authorList>
            <consortium name="The Broad Institute Genomics Platform"/>
            <consortium name="The Broad Institute Genome Sequencing Center for Infectious Disease"/>
            <person name="Wu L."/>
            <person name="Ma J."/>
        </authorList>
    </citation>
    <scope>NUCLEOTIDE SEQUENCE [LARGE SCALE GENOMIC DNA]</scope>
    <source>
        <strain evidence="2">NBRC 105857</strain>
    </source>
</reference>
<protein>
    <submittedName>
        <fullName evidence="1">Membrane protein</fullName>
    </submittedName>
</protein>
<accession>A0ABQ5YR54</accession>
<dbReference type="Proteomes" id="UP001156664">
    <property type="component" value="Unassembled WGS sequence"/>
</dbReference>
<organism evidence="1 2">
    <name type="scientific">Limnobacter litoralis</name>
    <dbReference type="NCBI Taxonomy" id="481366"/>
    <lineage>
        <taxon>Bacteria</taxon>
        <taxon>Pseudomonadati</taxon>
        <taxon>Pseudomonadota</taxon>
        <taxon>Betaproteobacteria</taxon>
        <taxon>Burkholderiales</taxon>
        <taxon>Burkholderiaceae</taxon>
        <taxon>Limnobacter</taxon>
    </lineage>
</organism>
<dbReference type="RefSeq" id="WP_284281780.1">
    <property type="nucleotide sequence ID" value="NZ_BSOJ01000027.1"/>
</dbReference>
<evidence type="ECO:0000313" key="1">
    <source>
        <dbReference type="EMBL" id="GLR27069.1"/>
    </source>
</evidence>
<proteinExistence type="predicted"/>
<sequence>MKDQFSHALVTEADLHAYIDGLLPLSRCAEIESYLASHPAEAERLKSYLKQNEALHMAFDSVLDEPLPKRLTVPPTPARTHAWHLQRIAACVAIAFTGGIAGWYLHGQTYAEQMLAKNGVYTVAQGSSSDDLARQAAIAHVVYSPDVRRPVEIGADQEDQLVTWLSKRLGTPIRPPKLGQIGYELIGGRLLPGQSGPVAQFMYQDVAGQRLTLYVTKDQTQNHDTRFRFEQEGPVNVFYWIDGRFGYALSAGIGRKELARIAKVVYEQIASS</sequence>
<gene>
    <name evidence="1" type="ORF">GCM10007875_21600</name>
</gene>
<name>A0ABQ5YR54_9BURK</name>
<dbReference type="EMBL" id="BSOJ01000027">
    <property type="protein sequence ID" value="GLR27069.1"/>
    <property type="molecule type" value="Genomic_DNA"/>
</dbReference>